<evidence type="ECO:0000259" key="2">
    <source>
        <dbReference type="PROSITE" id="PS51184"/>
    </source>
</evidence>
<accession>F4PQW0</accession>
<dbReference type="GeneID" id="14874224"/>
<dbReference type="PANTHER" id="PTHR12461:SF99">
    <property type="entry name" value="BIFUNCTIONAL PEPTIDASE AND (3S)-LYSYL HYDROXYLASE JMJD7"/>
    <property type="match status" value="1"/>
</dbReference>
<dbReference type="InterPro" id="IPR041667">
    <property type="entry name" value="Cupin_8"/>
</dbReference>
<dbReference type="OMA" id="YWHDMEF"/>
<dbReference type="SUPFAM" id="SSF51197">
    <property type="entry name" value="Clavaminate synthase-like"/>
    <property type="match status" value="1"/>
</dbReference>
<name>F4PQW0_CACFS</name>
<evidence type="ECO:0000313" key="3">
    <source>
        <dbReference type="EMBL" id="EGG21225.1"/>
    </source>
</evidence>
<dbReference type="PROSITE" id="PS51184">
    <property type="entry name" value="JMJC"/>
    <property type="match status" value="1"/>
</dbReference>
<feature type="domain" description="JmjC" evidence="2">
    <location>
        <begin position="160"/>
        <end position="352"/>
    </location>
</feature>
<proteinExistence type="predicted"/>
<dbReference type="Proteomes" id="UP000007797">
    <property type="component" value="Unassembled WGS sequence"/>
</dbReference>
<dbReference type="InterPro" id="IPR014710">
    <property type="entry name" value="RmlC-like_jellyroll"/>
</dbReference>
<reference evidence="4" key="1">
    <citation type="journal article" date="2011" name="Genome Res.">
        <title>Phylogeny-wide analysis of social amoeba genomes highlights ancient origins for complex intercellular communication.</title>
        <authorList>
            <person name="Heidel A.J."/>
            <person name="Lawal H.M."/>
            <person name="Felder M."/>
            <person name="Schilde C."/>
            <person name="Helps N.R."/>
            <person name="Tunggal B."/>
            <person name="Rivero F."/>
            <person name="John U."/>
            <person name="Schleicher M."/>
            <person name="Eichinger L."/>
            <person name="Platzer M."/>
            <person name="Noegel A.A."/>
            <person name="Schaap P."/>
            <person name="Gloeckner G."/>
        </authorList>
    </citation>
    <scope>NUCLEOTIDE SEQUENCE [LARGE SCALE GENOMIC DNA]</scope>
    <source>
        <strain evidence="4">SH3</strain>
    </source>
</reference>
<evidence type="ECO:0000256" key="1">
    <source>
        <dbReference type="SAM" id="MobiDB-lite"/>
    </source>
</evidence>
<dbReference type="AlphaFoldDB" id="F4PQW0"/>
<keyword evidence="4" id="KW-1185">Reference proteome</keyword>
<dbReference type="SMART" id="SM00558">
    <property type="entry name" value="JmjC"/>
    <property type="match status" value="1"/>
</dbReference>
<evidence type="ECO:0000313" key="4">
    <source>
        <dbReference type="Proteomes" id="UP000007797"/>
    </source>
</evidence>
<dbReference type="EMBL" id="GL883010">
    <property type="protein sequence ID" value="EGG21225.1"/>
    <property type="molecule type" value="Genomic_DNA"/>
</dbReference>
<feature type="compositionally biased region" description="Acidic residues" evidence="1">
    <location>
        <begin position="14"/>
        <end position="23"/>
    </location>
</feature>
<dbReference type="Pfam" id="PF13621">
    <property type="entry name" value="Cupin_8"/>
    <property type="match status" value="1"/>
</dbReference>
<feature type="region of interest" description="Disordered" evidence="1">
    <location>
        <begin position="1"/>
        <end position="28"/>
    </location>
</feature>
<sequence length="363" mass="42167">MTSSDTKYGNNDETSNDDSSDDNGEVKNDIEDKYNDILSTLARDSNDFYVVHNIERIDKPTPLVFYRDYVAQNKPVIIQSVEITVAITPDGLGDAVKPINTIADEKQETSSEHPPPLYFVKPLEKKMKFEDYLDATQQSETNNDSSIHYLQFQNGSFNLEYQQLWNDIDHSCISFASEAFDETIDAINFWMGEDRSISSLHKDPYENIYWYWTRQCDVVVRGTKIFTLLPPTDFPFLYESEFKPATYQQVDSSIDGKQELKAVLDEDQTPIPWIPVDPTHPIEANRAKGYGMVERCHPLHVEVKEGEILYLPSLYYHRVAQRGDDKEHKTIAINYWFDMKYGPNYVYYQFLRQFNKPSYPSTI</sequence>
<dbReference type="OrthoDB" id="415358at2759"/>
<protein>
    <submittedName>
        <fullName evidence="3">Transcription factor jumonji</fullName>
    </submittedName>
</protein>
<dbReference type="InterPro" id="IPR003347">
    <property type="entry name" value="JmjC_dom"/>
</dbReference>
<gene>
    <name evidence="3" type="primary">jcdE</name>
    <name evidence="3" type="ORF">DFA_01100</name>
</gene>
<dbReference type="PANTHER" id="PTHR12461">
    <property type="entry name" value="HYPOXIA-INDUCIBLE FACTOR 1 ALPHA INHIBITOR-RELATED"/>
    <property type="match status" value="1"/>
</dbReference>
<organism evidence="3 4">
    <name type="scientific">Cavenderia fasciculata</name>
    <name type="common">Slime mold</name>
    <name type="synonym">Dictyostelium fasciculatum</name>
    <dbReference type="NCBI Taxonomy" id="261658"/>
    <lineage>
        <taxon>Eukaryota</taxon>
        <taxon>Amoebozoa</taxon>
        <taxon>Evosea</taxon>
        <taxon>Eumycetozoa</taxon>
        <taxon>Dictyostelia</taxon>
        <taxon>Acytosteliales</taxon>
        <taxon>Cavenderiaceae</taxon>
        <taxon>Cavenderia</taxon>
    </lineage>
</organism>
<dbReference type="KEGG" id="dfa:DFA_01100"/>
<dbReference type="RefSeq" id="XP_004359075.1">
    <property type="nucleotide sequence ID" value="XM_004359018.1"/>
</dbReference>
<dbReference type="Gene3D" id="2.60.120.10">
    <property type="entry name" value="Jelly Rolls"/>
    <property type="match status" value="1"/>
</dbReference>